<dbReference type="WBParaSite" id="ACOC_0001318201-mRNA-1">
    <property type="protein sequence ID" value="ACOC_0001318201-mRNA-1"/>
    <property type="gene ID" value="ACOC_0001318201"/>
</dbReference>
<feature type="domain" description="C2H2-type" evidence="7">
    <location>
        <begin position="111"/>
        <end position="134"/>
    </location>
</feature>
<name>A0A0R3Q284_ANGCS</name>
<dbReference type="Proteomes" id="UP000267027">
    <property type="component" value="Unassembled WGS sequence"/>
</dbReference>
<evidence type="ECO:0000256" key="1">
    <source>
        <dbReference type="ARBA" id="ARBA00022723"/>
    </source>
</evidence>
<evidence type="ECO:0000256" key="4">
    <source>
        <dbReference type="ARBA" id="ARBA00022833"/>
    </source>
</evidence>
<evidence type="ECO:0000256" key="6">
    <source>
        <dbReference type="SAM" id="MobiDB-lite"/>
    </source>
</evidence>
<dbReference type="PROSITE" id="PS50157">
    <property type="entry name" value="ZINC_FINGER_C2H2_2"/>
    <property type="match status" value="2"/>
</dbReference>
<dbReference type="OMA" id="PHERTIY"/>
<dbReference type="OrthoDB" id="5823698at2759"/>
<dbReference type="GO" id="GO:0008270">
    <property type="term" value="F:zinc ion binding"/>
    <property type="evidence" value="ECO:0007669"/>
    <property type="project" value="UniProtKB-KW"/>
</dbReference>
<feature type="compositionally biased region" description="Low complexity" evidence="6">
    <location>
        <begin position="282"/>
        <end position="297"/>
    </location>
</feature>
<dbReference type="STRING" id="334426.A0A0R3Q284"/>
<keyword evidence="3 5" id="KW-0863">Zinc-finger</keyword>
<feature type="region of interest" description="Disordered" evidence="6">
    <location>
        <begin position="257"/>
        <end position="307"/>
    </location>
</feature>
<evidence type="ECO:0000313" key="9">
    <source>
        <dbReference type="Proteomes" id="UP000267027"/>
    </source>
</evidence>
<dbReference type="InterPro" id="IPR036236">
    <property type="entry name" value="Znf_C2H2_sf"/>
</dbReference>
<keyword evidence="2" id="KW-0677">Repeat</keyword>
<evidence type="ECO:0000256" key="3">
    <source>
        <dbReference type="ARBA" id="ARBA00022771"/>
    </source>
</evidence>
<dbReference type="EMBL" id="UYYA01005586">
    <property type="protein sequence ID" value="VDM64768.1"/>
    <property type="molecule type" value="Genomic_DNA"/>
</dbReference>
<dbReference type="SMART" id="SM00355">
    <property type="entry name" value="ZnF_C2H2"/>
    <property type="match status" value="7"/>
</dbReference>
<gene>
    <name evidence="8" type="ORF">ACOC_LOCUS13183</name>
</gene>
<keyword evidence="1" id="KW-0479">Metal-binding</keyword>
<evidence type="ECO:0000313" key="10">
    <source>
        <dbReference type="WBParaSite" id="ACOC_0001318201-mRNA-1"/>
    </source>
</evidence>
<dbReference type="PANTHER" id="PTHR24379:SF121">
    <property type="entry name" value="C2H2-TYPE DOMAIN-CONTAINING PROTEIN"/>
    <property type="match status" value="1"/>
</dbReference>
<keyword evidence="9" id="KW-1185">Reference proteome</keyword>
<dbReference type="AlphaFoldDB" id="A0A0R3Q284"/>
<sequence length="470" mass="52279">MVASREKKYKCRKCSNTFITSVALKLHTSTAHNTDAGGICEKVFGVPLKGFFFICRNCCAVFESQQQFKSHRVSHGPTGSISCGECSAIAYNTPLYEHHRKAHATPDRLFYGCSQCSIMFRTDSRLMFHLREAHGVPLFFFCKACHLGGPHERTIYAHVAVKSHRCRQFAEQKNWSHTATIGVCPMNVLHYQPKNPVSHELVLQRGSELAMTLDNGTEFPFTGIYDQIPNEGSSVAPSRAIAPRPISMDAPPCVGGLTNSMRNTSDTSCSSTSWLPVRSHQHSSSSSQQIAAVSSLSNGRGTTPLKRRTPAINSDVITLSDDEPGPSTAKRPPMQICRTLMPTPQIQSLHELHTNGMKWFCLDCATAHMDEIEAVKHYFSVHVKVAEQKALAKGMLFRPIHYQLQCPFPKCRLPLSTLTNLRLHLNNRHRAETTSSSTEKLSLEGSLRCAIWKFVDYTSLNTFATAPDLL</sequence>
<dbReference type="InterPro" id="IPR013087">
    <property type="entry name" value="Znf_C2H2_type"/>
</dbReference>
<feature type="domain" description="C2H2-type" evidence="7">
    <location>
        <begin position="9"/>
        <end position="37"/>
    </location>
</feature>
<dbReference type="PANTHER" id="PTHR24379">
    <property type="entry name" value="KRAB AND ZINC FINGER DOMAIN-CONTAINING"/>
    <property type="match status" value="1"/>
</dbReference>
<proteinExistence type="predicted"/>
<evidence type="ECO:0000256" key="2">
    <source>
        <dbReference type="ARBA" id="ARBA00022737"/>
    </source>
</evidence>
<evidence type="ECO:0000313" key="8">
    <source>
        <dbReference type="EMBL" id="VDM64768.1"/>
    </source>
</evidence>
<feature type="compositionally biased region" description="Polar residues" evidence="6">
    <location>
        <begin position="257"/>
        <end position="274"/>
    </location>
</feature>
<organism evidence="10">
    <name type="scientific">Angiostrongylus costaricensis</name>
    <name type="common">Nematode worm</name>
    <dbReference type="NCBI Taxonomy" id="334426"/>
    <lineage>
        <taxon>Eukaryota</taxon>
        <taxon>Metazoa</taxon>
        <taxon>Ecdysozoa</taxon>
        <taxon>Nematoda</taxon>
        <taxon>Chromadorea</taxon>
        <taxon>Rhabditida</taxon>
        <taxon>Rhabditina</taxon>
        <taxon>Rhabditomorpha</taxon>
        <taxon>Strongyloidea</taxon>
        <taxon>Metastrongylidae</taxon>
        <taxon>Angiostrongylus</taxon>
    </lineage>
</organism>
<dbReference type="SUPFAM" id="SSF57667">
    <property type="entry name" value="beta-beta-alpha zinc fingers"/>
    <property type="match status" value="1"/>
</dbReference>
<evidence type="ECO:0000256" key="5">
    <source>
        <dbReference type="PROSITE-ProRule" id="PRU00042"/>
    </source>
</evidence>
<accession>A0A0R3Q284</accession>
<reference evidence="8 9" key="2">
    <citation type="submission" date="2018-11" db="EMBL/GenBank/DDBJ databases">
        <authorList>
            <consortium name="Pathogen Informatics"/>
        </authorList>
    </citation>
    <scope>NUCLEOTIDE SEQUENCE [LARGE SCALE GENOMIC DNA]</scope>
    <source>
        <strain evidence="8 9">Costa Rica</strain>
    </source>
</reference>
<dbReference type="PROSITE" id="PS00028">
    <property type="entry name" value="ZINC_FINGER_C2H2_1"/>
    <property type="match status" value="4"/>
</dbReference>
<protein>
    <submittedName>
        <fullName evidence="10">C2H2-type domain-containing protein</fullName>
    </submittedName>
</protein>
<reference evidence="10" key="1">
    <citation type="submission" date="2017-02" db="UniProtKB">
        <authorList>
            <consortium name="WormBaseParasite"/>
        </authorList>
    </citation>
    <scope>IDENTIFICATION</scope>
</reference>
<keyword evidence="4" id="KW-0862">Zinc</keyword>
<evidence type="ECO:0000259" key="7">
    <source>
        <dbReference type="PROSITE" id="PS50157"/>
    </source>
</evidence>